<dbReference type="Proteomes" id="UP000217199">
    <property type="component" value="Unassembled WGS sequence"/>
</dbReference>
<sequence>MTQCVPSNRQFCLILSSQCLLWILRDLDIIWAPLSRLIFTSLGRLLHYEHTYNMKHKPATKYVAKIDRASL</sequence>
<evidence type="ECO:0000313" key="2">
    <source>
        <dbReference type="Proteomes" id="UP000217199"/>
    </source>
</evidence>
<reference evidence="1 2" key="1">
    <citation type="journal article" date="2017" name="Mol. Ecol.">
        <title>Comparative and population genomic landscape of Phellinus noxius: A hypervariable fungus causing root rot in trees.</title>
        <authorList>
            <person name="Chung C.L."/>
            <person name="Lee T.J."/>
            <person name="Akiba M."/>
            <person name="Lee H.H."/>
            <person name="Kuo T.H."/>
            <person name="Liu D."/>
            <person name="Ke H.M."/>
            <person name="Yokoi T."/>
            <person name="Roa M.B."/>
            <person name="Lu M.J."/>
            <person name="Chang Y.Y."/>
            <person name="Ann P.J."/>
            <person name="Tsai J.N."/>
            <person name="Chen C.Y."/>
            <person name="Tzean S.S."/>
            <person name="Ota Y."/>
            <person name="Hattori T."/>
            <person name="Sahashi N."/>
            <person name="Liou R.F."/>
            <person name="Kikuchi T."/>
            <person name="Tsai I.J."/>
        </authorList>
    </citation>
    <scope>NUCLEOTIDE SEQUENCE [LARGE SCALE GENOMIC DNA]</scope>
    <source>
        <strain evidence="1 2">FFPRI411160</strain>
    </source>
</reference>
<comment type="caution">
    <text evidence="1">The sequence shown here is derived from an EMBL/GenBank/DDBJ whole genome shotgun (WGS) entry which is preliminary data.</text>
</comment>
<gene>
    <name evidence="1" type="ORF">PNOK_0568600</name>
</gene>
<accession>A0A286UGX1</accession>
<evidence type="ECO:0000313" key="1">
    <source>
        <dbReference type="EMBL" id="PAV18843.1"/>
    </source>
</evidence>
<keyword evidence="2" id="KW-1185">Reference proteome</keyword>
<proteinExistence type="predicted"/>
<name>A0A286UGX1_9AGAM</name>
<dbReference type="EMBL" id="NBII01000005">
    <property type="protein sequence ID" value="PAV18843.1"/>
    <property type="molecule type" value="Genomic_DNA"/>
</dbReference>
<dbReference type="AlphaFoldDB" id="A0A286UGX1"/>
<organism evidence="1 2">
    <name type="scientific">Pyrrhoderma noxium</name>
    <dbReference type="NCBI Taxonomy" id="2282107"/>
    <lineage>
        <taxon>Eukaryota</taxon>
        <taxon>Fungi</taxon>
        <taxon>Dikarya</taxon>
        <taxon>Basidiomycota</taxon>
        <taxon>Agaricomycotina</taxon>
        <taxon>Agaricomycetes</taxon>
        <taxon>Hymenochaetales</taxon>
        <taxon>Hymenochaetaceae</taxon>
        <taxon>Pyrrhoderma</taxon>
    </lineage>
</organism>
<protein>
    <submittedName>
        <fullName evidence="1">Uncharacterized protein</fullName>
    </submittedName>
</protein>
<dbReference type="InParanoid" id="A0A286UGX1"/>